<feature type="domain" description="Pyruvate/ketoisovalerate oxidoreductase catalytic" evidence="2">
    <location>
        <begin position="13"/>
        <end position="104"/>
    </location>
</feature>
<evidence type="ECO:0000256" key="1">
    <source>
        <dbReference type="ARBA" id="ARBA00023002"/>
    </source>
</evidence>
<dbReference type="EMBL" id="QEKH01000001">
    <property type="protein sequence ID" value="PVY45953.1"/>
    <property type="molecule type" value="Genomic_DNA"/>
</dbReference>
<dbReference type="Proteomes" id="UP000576225">
    <property type="component" value="Unassembled WGS sequence"/>
</dbReference>
<comment type="caution">
    <text evidence="4">The sequence shown here is derived from an EMBL/GenBank/DDBJ whole genome shotgun (WGS) entry which is preliminary data.</text>
</comment>
<sequence>MQKVVNITVAGLGGQGVLTVTDIIAEVMFRAGFDVKKSEVHGMSQRGGSVSSEVRYGKEVASPMVPEGESDFLIVMEPTQVEVNRHKLKAGGVLITTDDVPMDKLTNPKALNTMMLGALSKHLELADESWLAVIKERLPEKLHALNIEMFELGRNA</sequence>
<dbReference type="RefSeq" id="WP_116882346.1">
    <property type="nucleotide sequence ID" value="NZ_CABMMC010000017.1"/>
</dbReference>
<keyword evidence="5" id="KW-1185">Reference proteome</keyword>
<keyword evidence="1" id="KW-0560">Oxidoreductase</keyword>
<evidence type="ECO:0000313" key="5">
    <source>
        <dbReference type="Proteomes" id="UP000245959"/>
    </source>
</evidence>
<dbReference type="SUPFAM" id="SSF53323">
    <property type="entry name" value="Pyruvate-ferredoxin oxidoreductase, PFOR, domain III"/>
    <property type="match status" value="1"/>
</dbReference>
<dbReference type="InterPro" id="IPR002869">
    <property type="entry name" value="Pyrv_flavodox_OxRed_cen"/>
</dbReference>
<dbReference type="Pfam" id="PF01558">
    <property type="entry name" value="POR"/>
    <property type="match status" value="1"/>
</dbReference>
<dbReference type="AlphaFoldDB" id="A0A2U1BBC5"/>
<dbReference type="PANTHER" id="PTHR43854">
    <property type="entry name" value="INDOLEPYRUVATE OXIDOREDUCTASE SUBUNIT IORB"/>
    <property type="match status" value="1"/>
</dbReference>
<dbReference type="EMBL" id="JABAEW010000027">
    <property type="protein sequence ID" value="NMD87614.1"/>
    <property type="molecule type" value="Genomic_DNA"/>
</dbReference>
<dbReference type="GO" id="GO:0016903">
    <property type="term" value="F:oxidoreductase activity, acting on the aldehyde or oxo group of donors"/>
    <property type="evidence" value="ECO:0007669"/>
    <property type="project" value="InterPro"/>
</dbReference>
<organism evidence="4 5">
    <name type="scientific">Victivallis vadensis</name>
    <dbReference type="NCBI Taxonomy" id="172901"/>
    <lineage>
        <taxon>Bacteria</taxon>
        <taxon>Pseudomonadati</taxon>
        <taxon>Lentisphaerota</taxon>
        <taxon>Lentisphaeria</taxon>
        <taxon>Victivallales</taxon>
        <taxon>Victivallaceae</taxon>
        <taxon>Victivallis</taxon>
    </lineage>
</organism>
<keyword evidence="4" id="KW-0670">Pyruvate</keyword>
<gene>
    <name evidence="4" type="ORF">C8D82_101150</name>
    <name evidence="3" type="ORF">HF882_13575</name>
</gene>
<name>A0A2U1BBC5_9BACT</name>
<dbReference type="Gene3D" id="3.40.920.10">
    <property type="entry name" value="Pyruvate-ferredoxin oxidoreductase, PFOR, domain III"/>
    <property type="match status" value="2"/>
</dbReference>
<reference evidence="4 5" key="1">
    <citation type="submission" date="2018-04" db="EMBL/GenBank/DDBJ databases">
        <title>Genomic Encyclopedia of Type Strains, Phase IV (KMG-IV): sequencing the most valuable type-strain genomes for metagenomic binning, comparative biology and taxonomic classification.</title>
        <authorList>
            <person name="Goeker M."/>
        </authorList>
    </citation>
    <scope>NUCLEOTIDE SEQUENCE [LARGE SCALE GENOMIC DNA]</scope>
    <source>
        <strain evidence="4 5">DSM 14823</strain>
    </source>
</reference>
<evidence type="ECO:0000313" key="3">
    <source>
        <dbReference type="EMBL" id="NMD87614.1"/>
    </source>
</evidence>
<accession>A0A2U1BBC5</accession>
<dbReference type="InterPro" id="IPR019752">
    <property type="entry name" value="Pyrv/ketoisovalerate_OxRed_cat"/>
</dbReference>
<evidence type="ECO:0000313" key="6">
    <source>
        <dbReference type="Proteomes" id="UP000576225"/>
    </source>
</evidence>
<dbReference type="OrthoDB" id="9789125at2"/>
<dbReference type="PANTHER" id="PTHR43854:SF1">
    <property type="entry name" value="INDOLEPYRUVATE OXIDOREDUCTASE SUBUNIT IORB"/>
    <property type="match status" value="1"/>
</dbReference>
<proteinExistence type="predicted"/>
<dbReference type="GeneID" id="78293685"/>
<dbReference type="Proteomes" id="UP000245959">
    <property type="component" value="Unassembled WGS sequence"/>
</dbReference>
<protein>
    <submittedName>
        <fullName evidence="4">Indolepyruvate ferredoxin oxidoreductase beta subunit</fullName>
    </submittedName>
    <submittedName>
        <fullName evidence="3">Indolepyruvate oxidoreductase subunit beta</fullName>
    </submittedName>
</protein>
<evidence type="ECO:0000313" key="4">
    <source>
        <dbReference type="EMBL" id="PVY45953.1"/>
    </source>
</evidence>
<reference evidence="3 6" key="2">
    <citation type="submission" date="2020-04" db="EMBL/GenBank/DDBJ databases">
        <authorList>
            <person name="Hitch T.C.A."/>
            <person name="Wylensek D."/>
            <person name="Clavel T."/>
        </authorList>
    </citation>
    <scope>NUCLEOTIDE SEQUENCE [LARGE SCALE GENOMIC DNA]</scope>
    <source>
        <strain evidence="3 6">COR2-253-APC-1A</strain>
    </source>
</reference>
<evidence type="ECO:0000259" key="2">
    <source>
        <dbReference type="Pfam" id="PF01558"/>
    </source>
</evidence>
<dbReference type="InterPro" id="IPR052198">
    <property type="entry name" value="IorB_Oxidoreductase"/>
</dbReference>